<dbReference type="AlphaFoldDB" id="A0A4D7B9P5"/>
<name>A0A4D7B9P5_9HYPH</name>
<evidence type="ECO:0000259" key="3">
    <source>
        <dbReference type="PROSITE" id="PS51186"/>
    </source>
</evidence>
<protein>
    <submittedName>
        <fullName evidence="4">GNAT family N-acetyltransferase</fullName>
    </submittedName>
</protein>
<dbReference type="KEGG" id="pstg:E8M01_26670"/>
<reference evidence="4 5" key="1">
    <citation type="submission" date="2019-04" db="EMBL/GenBank/DDBJ databases">
        <title>Phreatobacter aquaticus sp. nov.</title>
        <authorList>
            <person name="Choi A."/>
        </authorList>
    </citation>
    <scope>NUCLEOTIDE SEQUENCE [LARGE SCALE GENOMIC DNA]</scope>
    <source>
        <strain evidence="4 5">KCTC 52518</strain>
    </source>
</reference>
<gene>
    <name evidence="4" type="ORF">E8M01_26670</name>
</gene>
<organism evidence="4 5">
    <name type="scientific">Phreatobacter stygius</name>
    <dbReference type="NCBI Taxonomy" id="1940610"/>
    <lineage>
        <taxon>Bacteria</taxon>
        <taxon>Pseudomonadati</taxon>
        <taxon>Pseudomonadota</taxon>
        <taxon>Alphaproteobacteria</taxon>
        <taxon>Hyphomicrobiales</taxon>
        <taxon>Phreatobacteraceae</taxon>
        <taxon>Phreatobacter</taxon>
    </lineage>
</organism>
<dbReference type="CDD" id="cd04301">
    <property type="entry name" value="NAT_SF"/>
    <property type="match status" value="1"/>
</dbReference>
<proteinExistence type="predicted"/>
<dbReference type="RefSeq" id="WP_136962924.1">
    <property type="nucleotide sequence ID" value="NZ_CP039690.1"/>
</dbReference>
<dbReference type="EMBL" id="CP039690">
    <property type="protein sequence ID" value="QCI67493.1"/>
    <property type="molecule type" value="Genomic_DNA"/>
</dbReference>
<evidence type="ECO:0000256" key="2">
    <source>
        <dbReference type="ARBA" id="ARBA00023315"/>
    </source>
</evidence>
<keyword evidence="5" id="KW-1185">Reference proteome</keyword>
<accession>A0A4D7B9P5</accession>
<sequence length="140" mass="15717">MLVEFRQVRQGDERLFERVAEDVFDEPIDARRLAAYLAEPSHHMIVALHDGWIVGQVMAVVHRHPDKATELYIDEVGVTPDLQRQGIGRAMLDRMFALGRNLGCSEAWVGTEPDNVPARALYAERGGPAGETFVMYVVDL</sequence>
<dbReference type="SUPFAM" id="SSF55729">
    <property type="entry name" value="Acyl-CoA N-acyltransferases (Nat)"/>
    <property type="match status" value="1"/>
</dbReference>
<dbReference type="PROSITE" id="PS51186">
    <property type="entry name" value="GNAT"/>
    <property type="match status" value="1"/>
</dbReference>
<dbReference type="InterPro" id="IPR016181">
    <property type="entry name" value="Acyl_CoA_acyltransferase"/>
</dbReference>
<evidence type="ECO:0000313" key="4">
    <source>
        <dbReference type="EMBL" id="QCI67493.1"/>
    </source>
</evidence>
<dbReference type="GO" id="GO:0016747">
    <property type="term" value="F:acyltransferase activity, transferring groups other than amino-acyl groups"/>
    <property type="evidence" value="ECO:0007669"/>
    <property type="project" value="InterPro"/>
</dbReference>
<feature type="domain" description="N-acetyltransferase" evidence="3">
    <location>
        <begin position="3"/>
        <end position="140"/>
    </location>
</feature>
<dbReference type="InterPro" id="IPR000182">
    <property type="entry name" value="GNAT_dom"/>
</dbReference>
<evidence type="ECO:0000256" key="1">
    <source>
        <dbReference type="ARBA" id="ARBA00022679"/>
    </source>
</evidence>
<dbReference type="PANTHER" id="PTHR43877">
    <property type="entry name" value="AMINOALKYLPHOSPHONATE N-ACETYLTRANSFERASE-RELATED-RELATED"/>
    <property type="match status" value="1"/>
</dbReference>
<dbReference type="Proteomes" id="UP000298781">
    <property type="component" value="Chromosome"/>
</dbReference>
<dbReference type="Pfam" id="PF00583">
    <property type="entry name" value="Acetyltransf_1"/>
    <property type="match status" value="1"/>
</dbReference>
<dbReference type="Gene3D" id="3.40.630.30">
    <property type="match status" value="1"/>
</dbReference>
<keyword evidence="2" id="KW-0012">Acyltransferase</keyword>
<dbReference type="InterPro" id="IPR050832">
    <property type="entry name" value="Bact_Acetyltransf"/>
</dbReference>
<keyword evidence="1 4" id="KW-0808">Transferase</keyword>
<evidence type="ECO:0000313" key="5">
    <source>
        <dbReference type="Proteomes" id="UP000298781"/>
    </source>
</evidence>
<dbReference type="OrthoDB" id="9796129at2"/>